<dbReference type="GO" id="GO:0016301">
    <property type="term" value="F:kinase activity"/>
    <property type="evidence" value="ECO:0007669"/>
    <property type="project" value="UniProtKB-KW"/>
</dbReference>
<dbReference type="InterPro" id="IPR036890">
    <property type="entry name" value="HATPase_C_sf"/>
</dbReference>
<name>A0ABT3L3Q8_9CYAN</name>
<dbReference type="Pfam" id="PF14827">
    <property type="entry name" value="dCache_3"/>
    <property type="match status" value="1"/>
</dbReference>
<keyword evidence="5" id="KW-0547">Nucleotide-binding</keyword>
<reference evidence="11 12" key="1">
    <citation type="submission" date="2021-08" db="EMBL/GenBank/DDBJ databases">
        <title>Draft genome sequence of Spirulina subsalsa with high tolerance to salinity and hype-accumulation of phycocyanin.</title>
        <authorList>
            <person name="Pei H."/>
            <person name="Jiang L."/>
        </authorList>
    </citation>
    <scope>NUCLEOTIDE SEQUENCE [LARGE SCALE GENOMIC DNA]</scope>
    <source>
        <strain evidence="11 12">FACHB-351</strain>
    </source>
</reference>
<dbReference type="EC" id="2.7.13.3" evidence="2"/>
<comment type="caution">
    <text evidence="11">The sequence shown here is derived from an EMBL/GenBank/DDBJ whole genome shotgun (WGS) entry which is preliminary data.</text>
</comment>
<keyword evidence="8" id="KW-0902">Two-component regulatory system</keyword>
<keyword evidence="9" id="KW-0812">Transmembrane</keyword>
<dbReference type="PANTHER" id="PTHR43065">
    <property type="entry name" value="SENSOR HISTIDINE KINASE"/>
    <property type="match status" value="1"/>
</dbReference>
<evidence type="ECO:0000256" key="3">
    <source>
        <dbReference type="ARBA" id="ARBA00022553"/>
    </source>
</evidence>
<dbReference type="InterPro" id="IPR005467">
    <property type="entry name" value="His_kinase_dom"/>
</dbReference>
<dbReference type="InterPro" id="IPR004358">
    <property type="entry name" value="Sig_transdc_His_kin-like_C"/>
</dbReference>
<dbReference type="CDD" id="cd00082">
    <property type="entry name" value="HisKA"/>
    <property type="match status" value="1"/>
</dbReference>
<keyword evidence="9" id="KW-0472">Membrane</keyword>
<dbReference type="Proteomes" id="UP001526426">
    <property type="component" value="Unassembled WGS sequence"/>
</dbReference>
<keyword evidence="3" id="KW-0597">Phosphoprotein</keyword>
<evidence type="ECO:0000256" key="9">
    <source>
        <dbReference type="SAM" id="Phobius"/>
    </source>
</evidence>
<evidence type="ECO:0000256" key="6">
    <source>
        <dbReference type="ARBA" id="ARBA00022777"/>
    </source>
</evidence>
<comment type="catalytic activity">
    <reaction evidence="1">
        <text>ATP + protein L-histidine = ADP + protein N-phospho-L-histidine.</text>
        <dbReference type="EC" id="2.7.13.3"/>
    </reaction>
</comment>
<dbReference type="PROSITE" id="PS50109">
    <property type="entry name" value="HIS_KIN"/>
    <property type="match status" value="1"/>
</dbReference>
<dbReference type="SMART" id="SM00388">
    <property type="entry name" value="HisKA"/>
    <property type="match status" value="1"/>
</dbReference>
<dbReference type="InterPro" id="IPR003594">
    <property type="entry name" value="HATPase_dom"/>
</dbReference>
<evidence type="ECO:0000313" key="11">
    <source>
        <dbReference type="EMBL" id="MCW6036148.1"/>
    </source>
</evidence>
<evidence type="ECO:0000256" key="8">
    <source>
        <dbReference type="ARBA" id="ARBA00023012"/>
    </source>
</evidence>
<evidence type="ECO:0000256" key="1">
    <source>
        <dbReference type="ARBA" id="ARBA00000085"/>
    </source>
</evidence>
<evidence type="ECO:0000256" key="2">
    <source>
        <dbReference type="ARBA" id="ARBA00012438"/>
    </source>
</evidence>
<evidence type="ECO:0000256" key="4">
    <source>
        <dbReference type="ARBA" id="ARBA00022679"/>
    </source>
</evidence>
<keyword evidence="7" id="KW-0067">ATP-binding</keyword>
<sequence length="672" mass="77304">MTLKSKQHGGILLYLIGFLFLQAVSSLQIWHNFQDKETALMARYVEKLQHTYRVTTDTYKLVSQTIYDEIVNRPEIIDLVEAANTATPEEQGILRDRLFNLLNPTYQNLTKRNLRQLHFHFSDGISFLRMHRPDRFGDPLFDVRYSIKLANEEKRFVFGFEEGRIYNGFRYVFPLFSLQNGLENGNRQHLGTVETSISFQAIRQEMAKLFPGCFDFMLRRDIVESTVFTEEQANYKTSPISPDFVIESPELRGDILEQKEWCKNVDQINQSLQKIVPGKIQENTPQAIAIRLDNQEDYVVTFIPIHNIKDELVAYIISYEIDDSLAGYRLTLYLMLGATTCFNSILVFFIAYINHSRKLLTAKNKRLEKEVDARKIAEDHAHQKSQELQIILEELKVTQAKLIQTEKMSSLNQLVAGMAHEINNPISFIYSNVEPAKEYLTTIFDTLDFYQQIPCCQALPLPPDWEDLEFVREDFPKLLESIQFGAKRVDRIVQALRNFSRLDEATLKSVDIHEGLDSSLALLNHRLMGNEQRQEIEVSREYDHLPLITCYPGLLNQVFINILSNAVDALDRCSWQNKEVPRLQVKTARIDEDWVSIEITNNGDSIPPEILDRIFDPFFTTKPIGKGTGLGLSTAYFIVVETHGGQVSCDAQPGGDTMFRIKLPIQGLNRGN</sequence>
<evidence type="ECO:0000256" key="7">
    <source>
        <dbReference type="ARBA" id="ARBA00022840"/>
    </source>
</evidence>
<proteinExistence type="predicted"/>
<gene>
    <name evidence="11" type="ORF">K4A83_07665</name>
</gene>
<keyword evidence="6 11" id="KW-0418">Kinase</keyword>
<evidence type="ECO:0000256" key="5">
    <source>
        <dbReference type="ARBA" id="ARBA00022741"/>
    </source>
</evidence>
<accession>A0ABT3L3Q8</accession>
<keyword evidence="4" id="KW-0808">Transferase</keyword>
<protein>
    <recommendedName>
        <fullName evidence="2">histidine kinase</fullName>
        <ecNumber evidence="2">2.7.13.3</ecNumber>
    </recommendedName>
</protein>
<dbReference type="Pfam" id="PF02518">
    <property type="entry name" value="HATPase_c"/>
    <property type="match status" value="1"/>
</dbReference>
<evidence type="ECO:0000313" key="12">
    <source>
        <dbReference type="Proteomes" id="UP001526426"/>
    </source>
</evidence>
<organism evidence="11 12">
    <name type="scientific">Spirulina subsalsa FACHB-351</name>
    <dbReference type="NCBI Taxonomy" id="234711"/>
    <lineage>
        <taxon>Bacteria</taxon>
        <taxon>Bacillati</taxon>
        <taxon>Cyanobacteriota</taxon>
        <taxon>Cyanophyceae</taxon>
        <taxon>Spirulinales</taxon>
        <taxon>Spirulinaceae</taxon>
        <taxon>Spirulina</taxon>
    </lineage>
</organism>
<dbReference type="InterPro" id="IPR003661">
    <property type="entry name" value="HisK_dim/P_dom"/>
</dbReference>
<dbReference type="InterPro" id="IPR029150">
    <property type="entry name" value="dCache_3"/>
</dbReference>
<dbReference type="SUPFAM" id="SSF47384">
    <property type="entry name" value="Homodimeric domain of signal transducing histidine kinase"/>
    <property type="match status" value="1"/>
</dbReference>
<keyword evidence="12" id="KW-1185">Reference proteome</keyword>
<evidence type="ECO:0000259" key="10">
    <source>
        <dbReference type="PROSITE" id="PS50109"/>
    </source>
</evidence>
<dbReference type="InterPro" id="IPR036097">
    <property type="entry name" value="HisK_dim/P_sf"/>
</dbReference>
<dbReference type="EMBL" id="JAIHOM010000029">
    <property type="protein sequence ID" value="MCW6036148.1"/>
    <property type="molecule type" value="Genomic_DNA"/>
</dbReference>
<dbReference type="Gene3D" id="1.10.287.130">
    <property type="match status" value="1"/>
</dbReference>
<dbReference type="PRINTS" id="PR00344">
    <property type="entry name" value="BCTRLSENSOR"/>
</dbReference>
<dbReference type="Gene3D" id="3.30.565.10">
    <property type="entry name" value="Histidine kinase-like ATPase, C-terminal domain"/>
    <property type="match status" value="1"/>
</dbReference>
<keyword evidence="9" id="KW-1133">Transmembrane helix</keyword>
<feature type="transmembrane region" description="Helical" evidence="9">
    <location>
        <begin position="330"/>
        <end position="353"/>
    </location>
</feature>
<dbReference type="SUPFAM" id="SSF55874">
    <property type="entry name" value="ATPase domain of HSP90 chaperone/DNA topoisomerase II/histidine kinase"/>
    <property type="match status" value="1"/>
</dbReference>
<feature type="domain" description="Histidine kinase" evidence="10">
    <location>
        <begin position="417"/>
        <end position="667"/>
    </location>
</feature>
<dbReference type="PANTHER" id="PTHR43065:SF10">
    <property type="entry name" value="PEROXIDE STRESS-ACTIVATED HISTIDINE KINASE MAK3"/>
    <property type="match status" value="1"/>
</dbReference>
<dbReference type="SMART" id="SM00387">
    <property type="entry name" value="HATPase_c"/>
    <property type="match status" value="1"/>
</dbReference>